<evidence type="ECO:0000259" key="3">
    <source>
        <dbReference type="PROSITE" id="PS50102"/>
    </source>
</evidence>
<dbReference type="InterPro" id="IPR050441">
    <property type="entry name" value="RBM"/>
</dbReference>
<dbReference type="PROSITE" id="PS50102">
    <property type="entry name" value="RRM"/>
    <property type="match status" value="1"/>
</dbReference>
<feature type="compositionally biased region" description="Pro residues" evidence="2">
    <location>
        <begin position="443"/>
        <end position="457"/>
    </location>
</feature>
<feature type="compositionally biased region" description="Basic residues" evidence="2">
    <location>
        <begin position="384"/>
        <end position="413"/>
    </location>
</feature>
<dbReference type="PANTHER" id="PTHR48034">
    <property type="entry name" value="TRANSFORMER-2 SEX-DETERMINING PROTEIN-RELATED"/>
    <property type="match status" value="1"/>
</dbReference>
<name>A0A1X7UX16_AMPQE</name>
<dbReference type="GO" id="GO:0003723">
    <property type="term" value="F:RNA binding"/>
    <property type="evidence" value="ECO:0007669"/>
    <property type="project" value="UniProtKB-UniRule"/>
</dbReference>
<feature type="compositionally biased region" description="Acidic residues" evidence="2">
    <location>
        <begin position="493"/>
        <end position="507"/>
    </location>
</feature>
<dbReference type="InterPro" id="IPR012677">
    <property type="entry name" value="Nucleotide-bd_a/b_plait_sf"/>
</dbReference>
<dbReference type="SMART" id="SM00360">
    <property type="entry name" value="RRM"/>
    <property type="match status" value="1"/>
</dbReference>
<feature type="compositionally biased region" description="Pro residues" evidence="2">
    <location>
        <begin position="264"/>
        <end position="273"/>
    </location>
</feature>
<dbReference type="eggNOG" id="KOG0107">
    <property type="taxonomic scope" value="Eukaryota"/>
</dbReference>
<dbReference type="InParanoid" id="A0A1X7UX16"/>
<feature type="compositionally biased region" description="Polar residues" evidence="2">
    <location>
        <begin position="475"/>
        <end position="492"/>
    </location>
</feature>
<protein>
    <recommendedName>
        <fullName evidence="3">RRM domain-containing protein</fullName>
    </recommendedName>
</protein>
<feature type="region of interest" description="Disordered" evidence="2">
    <location>
        <begin position="570"/>
        <end position="592"/>
    </location>
</feature>
<feature type="compositionally biased region" description="Basic and acidic residues" evidence="2">
    <location>
        <begin position="191"/>
        <end position="236"/>
    </location>
</feature>
<feature type="compositionally biased region" description="Basic and acidic residues" evidence="2">
    <location>
        <begin position="251"/>
        <end position="261"/>
    </location>
</feature>
<accession>A0A1X7UX16</accession>
<dbReference type="AlphaFoldDB" id="A0A1X7UX16"/>
<feature type="region of interest" description="Disordered" evidence="2">
    <location>
        <begin position="99"/>
        <end position="511"/>
    </location>
</feature>
<dbReference type="Gene3D" id="3.30.70.330">
    <property type="match status" value="1"/>
</dbReference>
<dbReference type="SUPFAM" id="SSF54928">
    <property type="entry name" value="RNA-binding domain, RBD"/>
    <property type="match status" value="1"/>
</dbReference>
<dbReference type="Pfam" id="PF00076">
    <property type="entry name" value="RRM_1"/>
    <property type="match status" value="1"/>
</dbReference>
<keyword evidence="1" id="KW-0694">RNA-binding</keyword>
<dbReference type="EnsemblMetazoa" id="Aqu2.1.32226_001">
    <property type="protein sequence ID" value="Aqu2.1.32226_001"/>
    <property type="gene ID" value="Aqu2.1.32226"/>
</dbReference>
<reference evidence="4" key="1">
    <citation type="submission" date="2017-05" db="UniProtKB">
        <authorList>
            <consortium name="EnsemblMetazoa"/>
        </authorList>
    </citation>
    <scope>IDENTIFICATION</scope>
</reference>
<dbReference type="OrthoDB" id="5970at2759"/>
<dbReference type="STRING" id="400682.A0A1X7UX16"/>
<feature type="domain" description="RRM" evidence="3">
    <location>
        <begin position="22"/>
        <end position="95"/>
    </location>
</feature>
<feature type="compositionally biased region" description="Pro residues" evidence="2">
    <location>
        <begin position="116"/>
        <end position="144"/>
    </location>
</feature>
<feature type="compositionally biased region" description="Basic residues" evidence="2">
    <location>
        <begin position="165"/>
        <end position="179"/>
    </location>
</feature>
<dbReference type="InterPro" id="IPR000504">
    <property type="entry name" value="RRM_dom"/>
</dbReference>
<organism evidence="4">
    <name type="scientific">Amphimedon queenslandica</name>
    <name type="common">Sponge</name>
    <dbReference type="NCBI Taxonomy" id="400682"/>
    <lineage>
        <taxon>Eukaryota</taxon>
        <taxon>Metazoa</taxon>
        <taxon>Porifera</taxon>
        <taxon>Demospongiae</taxon>
        <taxon>Heteroscleromorpha</taxon>
        <taxon>Haplosclerida</taxon>
        <taxon>Niphatidae</taxon>
        <taxon>Amphimedon</taxon>
    </lineage>
</organism>
<feature type="compositionally biased region" description="Polar residues" evidence="2">
    <location>
        <begin position="572"/>
        <end position="592"/>
    </location>
</feature>
<proteinExistence type="predicted"/>
<dbReference type="InterPro" id="IPR035979">
    <property type="entry name" value="RBD_domain_sf"/>
</dbReference>
<evidence type="ECO:0000313" key="4">
    <source>
        <dbReference type="EnsemblMetazoa" id="Aqu2.1.32226_001"/>
    </source>
</evidence>
<evidence type="ECO:0000256" key="2">
    <source>
        <dbReference type="SAM" id="MobiDB-lite"/>
    </source>
</evidence>
<feature type="compositionally biased region" description="Basic and acidic residues" evidence="2">
    <location>
        <begin position="459"/>
        <end position="474"/>
    </location>
</feature>
<sequence length="592" mass="68515">MHAGLEVKYSPLHVNIHKEDNTKVIVRDLGNYGNKDELFRTYSRFGEIRNIWMATNPPGFAYVFFKNSKEAMKAVSSTNGSVICGERVRVEYLPTEDKKEFNSRLSNQSPIVRGRSPPPYSHRPMPPHPPRRSPPPSRPPPPHRSPVYRETGPPKYSHYPLSPPHRSRHKSPPPSHRRSPPPSLRGYESSSHSDYDMHGYPERGGHGNSYAHRDPYKREERITHYGDVRERREDLHHKRGRETSGYVVDRYVNKHSSERRLSSPPLPPPPPHRPSNYSHGHRDSGRRLGHYSLSPPPLPHNHTREHDLRHREQRRPPPPPIHSPRKSYQREAYQHVPSSEPRLRSSGPNRRHSDHRRQGMPPRQGMPARRKPKQIDLWTNPNQPRKRQQSRGGGRGRKGGGGRRRRDRSRSPHYHNANSNQLVDPNEIVFYETNDANDYVPEDSPPSLPPETEPQEPPIDSRDEERFSKEEYQGNDHSNIESPQTSSIANDFTEQDEEIEVDVEEGYQQDSEVFPLESQFLQLEELQGDSPQAEEQEQPVQNQFYGERKVNYSSKRSEREVICVADERQVRVSRSPSLQESRSRSGTPTLMD</sequence>
<evidence type="ECO:0000256" key="1">
    <source>
        <dbReference type="PROSITE-ProRule" id="PRU00176"/>
    </source>
</evidence>